<accession>A0A316GCA6</accession>
<feature type="transmembrane region" description="Helical" evidence="8">
    <location>
        <begin position="85"/>
        <end position="104"/>
    </location>
</feature>
<dbReference type="AlphaFoldDB" id="A0A316GCA6"/>
<dbReference type="InterPro" id="IPR005829">
    <property type="entry name" value="Sugar_transporter_CS"/>
</dbReference>
<feature type="transmembrane region" description="Helical" evidence="8">
    <location>
        <begin position="350"/>
        <end position="373"/>
    </location>
</feature>
<organism evidence="10 11">
    <name type="scientific">Silicimonas algicola</name>
    <dbReference type="NCBI Taxonomy" id="1826607"/>
    <lineage>
        <taxon>Bacteria</taxon>
        <taxon>Pseudomonadati</taxon>
        <taxon>Pseudomonadota</taxon>
        <taxon>Alphaproteobacteria</taxon>
        <taxon>Rhodobacterales</taxon>
        <taxon>Paracoccaceae</taxon>
    </lineage>
</organism>
<feature type="transmembrane region" description="Helical" evidence="8">
    <location>
        <begin position="219"/>
        <end position="240"/>
    </location>
</feature>
<reference evidence="10 11" key="1">
    <citation type="submission" date="2018-05" db="EMBL/GenBank/DDBJ databases">
        <title>Genomic Encyclopedia of Type Strains, Phase IV (KMG-IV): sequencing the most valuable type-strain genomes for metagenomic binning, comparative biology and taxonomic classification.</title>
        <authorList>
            <person name="Goeker M."/>
        </authorList>
    </citation>
    <scope>NUCLEOTIDE SEQUENCE [LARGE SCALE GENOMIC DNA]</scope>
    <source>
        <strain evidence="10 11">DSM 103371</strain>
    </source>
</reference>
<sequence>MAMTTRPVVRFLDRTTPPHILTLVLMAGLGAMNMSAFLPSLTHMAEHFDTSYQVMQLSVPLYLAVTAVIQVAIGPISDRYGRRMVTLVSQGIFVFAILGCLVAPNVESFLAFRMLSGAVAVGLVLSRAIVRDMVSQDEAASMIGYVTMGMALVPMVAPMIGGALDEAFGWKAVFWFLLFAGVAIWALCLTDQGETSAGGGVSFRKQVRDYPELLTSPRFWGYVFAAAFASGSFFAFLGAAPYVASEIFGLSSFWSGFCLGAPAIGYALGNYLSGRFSVRYGVNWMVKIGASIASAGLGVAFVLTAIGFDSAFLFFGFCTFVGLGNGMVIPNASAGMLSVRPHLAGTASGLGSAIMIGGGAALSVLSGLVIQGGGGTVELLAIMLTSVVLGLASILYVIRRERAILV</sequence>
<keyword evidence="11" id="KW-1185">Reference proteome</keyword>
<dbReference type="Proteomes" id="UP000245390">
    <property type="component" value="Unassembled WGS sequence"/>
</dbReference>
<dbReference type="PANTHER" id="PTHR23502">
    <property type="entry name" value="MAJOR FACILITATOR SUPERFAMILY"/>
    <property type="match status" value="1"/>
</dbReference>
<feature type="transmembrane region" description="Helical" evidence="8">
    <location>
        <begin position="110"/>
        <end position="130"/>
    </location>
</feature>
<dbReference type="GO" id="GO:0005886">
    <property type="term" value="C:plasma membrane"/>
    <property type="evidence" value="ECO:0007669"/>
    <property type="project" value="UniProtKB-SubCell"/>
</dbReference>
<dbReference type="InterPro" id="IPR036259">
    <property type="entry name" value="MFS_trans_sf"/>
</dbReference>
<feature type="transmembrane region" description="Helical" evidence="8">
    <location>
        <begin position="312"/>
        <end position="329"/>
    </location>
</feature>
<evidence type="ECO:0000259" key="9">
    <source>
        <dbReference type="PROSITE" id="PS50850"/>
    </source>
</evidence>
<comment type="similarity">
    <text evidence="2 8">Belongs to the major facilitator superfamily. Bcr/CmlA family.</text>
</comment>
<evidence type="ECO:0000313" key="11">
    <source>
        <dbReference type="Proteomes" id="UP000245390"/>
    </source>
</evidence>
<feature type="domain" description="Major facilitator superfamily (MFS) profile" evidence="9">
    <location>
        <begin position="19"/>
        <end position="402"/>
    </location>
</feature>
<keyword evidence="5 8" id="KW-0812">Transmembrane</keyword>
<keyword evidence="3 8" id="KW-0813">Transport</keyword>
<keyword evidence="8" id="KW-0997">Cell inner membrane</keyword>
<feature type="transmembrane region" description="Helical" evidence="8">
    <location>
        <begin position="142"/>
        <end position="160"/>
    </location>
</feature>
<dbReference type="NCBIfam" id="TIGR00710">
    <property type="entry name" value="efflux_Bcr_CflA"/>
    <property type="match status" value="1"/>
</dbReference>
<evidence type="ECO:0000256" key="1">
    <source>
        <dbReference type="ARBA" id="ARBA00004651"/>
    </source>
</evidence>
<dbReference type="EMBL" id="QGGV01000001">
    <property type="protein sequence ID" value="PWK58561.1"/>
    <property type="molecule type" value="Genomic_DNA"/>
</dbReference>
<dbReference type="PANTHER" id="PTHR23502:SF132">
    <property type="entry name" value="POLYAMINE TRANSPORTER 2-RELATED"/>
    <property type="match status" value="1"/>
</dbReference>
<feature type="transmembrane region" description="Helical" evidence="8">
    <location>
        <begin position="284"/>
        <end position="306"/>
    </location>
</feature>
<feature type="transmembrane region" description="Helical" evidence="8">
    <location>
        <begin position="172"/>
        <end position="189"/>
    </location>
</feature>
<dbReference type="PROSITE" id="PS00216">
    <property type="entry name" value="SUGAR_TRANSPORT_1"/>
    <property type="match status" value="1"/>
</dbReference>
<keyword evidence="7 8" id="KW-0472">Membrane</keyword>
<feature type="transmembrane region" description="Helical" evidence="8">
    <location>
        <begin position="20"/>
        <end position="42"/>
    </location>
</feature>
<name>A0A316GCA6_9RHOB</name>
<evidence type="ECO:0000256" key="3">
    <source>
        <dbReference type="ARBA" id="ARBA00022448"/>
    </source>
</evidence>
<dbReference type="InterPro" id="IPR020846">
    <property type="entry name" value="MFS_dom"/>
</dbReference>
<dbReference type="GO" id="GO:0042910">
    <property type="term" value="F:xenobiotic transmembrane transporter activity"/>
    <property type="evidence" value="ECO:0007669"/>
    <property type="project" value="InterPro"/>
</dbReference>
<keyword evidence="4" id="KW-1003">Cell membrane</keyword>
<feature type="transmembrane region" description="Helical" evidence="8">
    <location>
        <begin position="252"/>
        <end position="272"/>
    </location>
</feature>
<comment type="caution">
    <text evidence="10">The sequence shown here is derived from an EMBL/GenBank/DDBJ whole genome shotgun (WGS) entry which is preliminary data.</text>
</comment>
<evidence type="ECO:0000256" key="8">
    <source>
        <dbReference type="RuleBase" id="RU365088"/>
    </source>
</evidence>
<evidence type="ECO:0000256" key="2">
    <source>
        <dbReference type="ARBA" id="ARBA00006236"/>
    </source>
</evidence>
<evidence type="ECO:0000256" key="5">
    <source>
        <dbReference type="ARBA" id="ARBA00022692"/>
    </source>
</evidence>
<proteinExistence type="inferred from homology"/>
<dbReference type="Pfam" id="PF07690">
    <property type="entry name" value="MFS_1"/>
    <property type="match status" value="1"/>
</dbReference>
<dbReference type="SUPFAM" id="SSF103473">
    <property type="entry name" value="MFS general substrate transporter"/>
    <property type="match status" value="1"/>
</dbReference>
<keyword evidence="6 8" id="KW-1133">Transmembrane helix</keyword>
<gene>
    <name evidence="10" type="ORF">C8D95_101375</name>
</gene>
<dbReference type="Gene3D" id="1.20.1720.10">
    <property type="entry name" value="Multidrug resistance protein D"/>
    <property type="match status" value="1"/>
</dbReference>
<dbReference type="CDD" id="cd17320">
    <property type="entry name" value="MFS_MdfA_MDR_like"/>
    <property type="match status" value="1"/>
</dbReference>
<evidence type="ECO:0000256" key="4">
    <source>
        <dbReference type="ARBA" id="ARBA00022475"/>
    </source>
</evidence>
<dbReference type="InterPro" id="IPR011701">
    <property type="entry name" value="MFS"/>
</dbReference>
<evidence type="ECO:0000256" key="7">
    <source>
        <dbReference type="ARBA" id="ARBA00023136"/>
    </source>
</evidence>
<comment type="subcellular location">
    <subcellularLocation>
        <location evidence="8">Cell inner membrane</location>
        <topology evidence="8">Multi-pass membrane protein</topology>
    </subcellularLocation>
    <subcellularLocation>
        <location evidence="1">Cell membrane</location>
        <topology evidence="1">Multi-pass membrane protein</topology>
    </subcellularLocation>
</comment>
<protein>
    <recommendedName>
        <fullName evidence="8">Bcr/CflA family efflux transporter</fullName>
    </recommendedName>
</protein>
<feature type="transmembrane region" description="Helical" evidence="8">
    <location>
        <begin position="379"/>
        <end position="398"/>
    </location>
</feature>
<evidence type="ECO:0000313" key="10">
    <source>
        <dbReference type="EMBL" id="PWK58561.1"/>
    </source>
</evidence>
<dbReference type="GO" id="GO:1990961">
    <property type="term" value="P:xenobiotic detoxification by transmembrane export across the plasma membrane"/>
    <property type="evidence" value="ECO:0007669"/>
    <property type="project" value="InterPro"/>
</dbReference>
<dbReference type="PROSITE" id="PS50850">
    <property type="entry name" value="MFS"/>
    <property type="match status" value="1"/>
</dbReference>
<dbReference type="InterPro" id="IPR004812">
    <property type="entry name" value="Efflux_drug-R_Bcr/CmlA"/>
</dbReference>
<evidence type="ECO:0000256" key="6">
    <source>
        <dbReference type="ARBA" id="ARBA00022989"/>
    </source>
</evidence>
<feature type="transmembrane region" description="Helical" evidence="8">
    <location>
        <begin position="54"/>
        <end position="73"/>
    </location>
</feature>